<keyword evidence="2" id="KW-1133">Transmembrane helix</keyword>
<protein>
    <submittedName>
        <fullName evidence="3">Uncharacterized protein</fullName>
    </submittedName>
</protein>
<reference evidence="4" key="1">
    <citation type="journal article" date="2019" name="Int. J. Syst. Evol. Microbiol.">
        <title>The Global Catalogue of Microorganisms (GCM) 10K type strain sequencing project: providing services to taxonomists for standard genome sequencing and annotation.</title>
        <authorList>
            <consortium name="The Broad Institute Genomics Platform"/>
            <consortium name="The Broad Institute Genome Sequencing Center for Infectious Disease"/>
            <person name="Wu L."/>
            <person name="Ma J."/>
        </authorList>
    </citation>
    <scope>NUCLEOTIDE SEQUENCE [LARGE SCALE GENOMIC DNA]</scope>
    <source>
        <strain evidence="4">JCM 16673</strain>
    </source>
</reference>
<feature type="region of interest" description="Disordered" evidence="1">
    <location>
        <begin position="74"/>
        <end position="134"/>
    </location>
</feature>
<accession>A0ABP7SHH3</accession>
<dbReference type="EMBL" id="BAAAZE010000001">
    <property type="protein sequence ID" value="GAA4011589.1"/>
    <property type="molecule type" value="Genomic_DNA"/>
</dbReference>
<name>A0ABP7SHH3_9BURK</name>
<comment type="caution">
    <text evidence="3">The sequence shown here is derived from an EMBL/GenBank/DDBJ whole genome shotgun (WGS) entry which is preliminary data.</text>
</comment>
<organism evidence="3 4">
    <name type="scientific">Actimicrobium antarcticum</name>
    <dbReference type="NCBI Taxonomy" id="1051899"/>
    <lineage>
        <taxon>Bacteria</taxon>
        <taxon>Pseudomonadati</taxon>
        <taxon>Pseudomonadota</taxon>
        <taxon>Betaproteobacteria</taxon>
        <taxon>Burkholderiales</taxon>
        <taxon>Oxalobacteraceae</taxon>
        <taxon>Actimicrobium</taxon>
    </lineage>
</organism>
<feature type="transmembrane region" description="Helical" evidence="2">
    <location>
        <begin position="40"/>
        <end position="65"/>
    </location>
</feature>
<evidence type="ECO:0000313" key="3">
    <source>
        <dbReference type="EMBL" id="GAA4011589.1"/>
    </source>
</evidence>
<evidence type="ECO:0000256" key="2">
    <source>
        <dbReference type="SAM" id="Phobius"/>
    </source>
</evidence>
<proteinExistence type="predicted"/>
<feature type="compositionally biased region" description="Basic and acidic residues" evidence="1">
    <location>
        <begin position="80"/>
        <end position="99"/>
    </location>
</feature>
<keyword evidence="2" id="KW-0812">Transmembrane</keyword>
<evidence type="ECO:0000256" key="1">
    <source>
        <dbReference type="SAM" id="MobiDB-lite"/>
    </source>
</evidence>
<feature type="transmembrane region" description="Helical" evidence="2">
    <location>
        <begin position="12"/>
        <end position="34"/>
    </location>
</feature>
<keyword evidence="2" id="KW-0472">Membrane</keyword>
<keyword evidence="4" id="KW-1185">Reference proteome</keyword>
<dbReference type="Proteomes" id="UP001501353">
    <property type="component" value="Unassembled WGS sequence"/>
</dbReference>
<sequence>MKKLSWAVKNCFVKPVAGLVCAGLAVGALALMVTPVGLPALLVLGTLLQAAVPILVGFALGAGLIHSIYANDQTNNPADQEVRPHEPDELNDPEDKTKEDELEPPLEEFEPDTKPIQPKKIVTGYPQGKHALST</sequence>
<gene>
    <name evidence="3" type="ORF">GCM10022212_00900</name>
</gene>
<feature type="compositionally biased region" description="Acidic residues" evidence="1">
    <location>
        <begin position="100"/>
        <end position="110"/>
    </location>
</feature>
<evidence type="ECO:0000313" key="4">
    <source>
        <dbReference type="Proteomes" id="UP001501353"/>
    </source>
</evidence>